<evidence type="ECO:0000256" key="1">
    <source>
        <dbReference type="ARBA" id="ARBA00023015"/>
    </source>
</evidence>
<name>A0A7X3D0G3_9FLAO</name>
<dbReference type="SUPFAM" id="SSF46689">
    <property type="entry name" value="Homeodomain-like"/>
    <property type="match status" value="1"/>
</dbReference>
<keyword evidence="1" id="KW-0805">Transcription regulation</keyword>
<dbReference type="SMART" id="SM00342">
    <property type="entry name" value="HTH_ARAC"/>
    <property type="match status" value="1"/>
</dbReference>
<evidence type="ECO:0000256" key="2">
    <source>
        <dbReference type="ARBA" id="ARBA00023125"/>
    </source>
</evidence>
<dbReference type="SUPFAM" id="SSF51215">
    <property type="entry name" value="Regulatory protein AraC"/>
    <property type="match status" value="1"/>
</dbReference>
<dbReference type="PANTHER" id="PTHR43280">
    <property type="entry name" value="ARAC-FAMILY TRANSCRIPTIONAL REGULATOR"/>
    <property type="match status" value="1"/>
</dbReference>
<dbReference type="RefSeq" id="WP_155598498.1">
    <property type="nucleotide sequence ID" value="NZ_RCNR01000002.1"/>
</dbReference>
<dbReference type="Pfam" id="PF12833">
    <property type="entry name" value="HTH_18"/>
    <property type="match status" value="1"/>
</dbReference>
<accession>A0A7X3D0G3</accession>
<keyword evidence="3" id="KW-0804">Transcription</keyword>
<organism evidence="5 6">
    <name type="scientific">Zobellia amurskyensis</name>
    <dbReference type="NCBI Taxonomy" id="248905"/>
    <lineage>
        <taxon>Bacteria</taxon>
        <taxon>Pseudomonadati</taxon>
        <taxon>Bacteroidota</taxon>
        <taxon>Flavobacteriia</taxon>
        <taxon>Flavobacteriales</taxon>
        <taxon>Flavobacteriaceae</taxon>
        <taxon>Zobellia</taxon>
    </lineage>
</organism>
<evidence type="ECO:0000259" key="4">
    <source>
        <dbReference type="PROSITE" id="PS01124"/>
    </source>
</evidence>
<dbReference type="AlphaFoldDB" id="A0A7X3D0G3"/>
<evidence type="ECO:0000256" key="3">
    <source>
        <dbReference type="ARBA" id="ARBA00023163"/>
    </source>
</evidence>
<keyword evidence="6" id="KW-1185">Reference proteome</keyword>
<dbReference type="InterPro" id="IPR037923">
    <property type="entry name" value="HTH-like"/>
</dbReference>
<evidence type="ECO:0000313" key="5">
    <source>
        <dbReference type="EMBL" id="MUH34428.1"/>
    </source>
</evidence>
<feature type="domain" description="HTH araC/xylS-type" evidence="4">
    <location>
        <begin position="197"/>
        <end position="295"/>
    </location>
</feature>
<dbReference type="PROSITE" id="PS01124">
    <property type="entry name" value="HTH_ARAC_FAMILY_2"/>
    <property type="match status" value="1"/>
</dbReference>
<proteinExistence type="predicted"/>
<dbReference type="InterPro" id="IPR009057">
    <property type="entry name" value="Homeodomain-like_sf"/>
</dbReference>
<dbReference type="EMBL" id="RCNR01000002">
    <property type="protein sequence ID" value="MUH34428.1"/>
    <property type="molecule type" value="Genomic_DNA"/>
</dbReference>
<dbReference type="Pfam" id="PF02311">
    <property type="entry name" value="AraC_binding"/>
    <property type="match status" value="1"/>
</dbReference>
<dbReference type="InterPro" id="IPR003313">
    <property type="entry name" value="AraC-bd"/>
</dbReference>
<dbReference type="GO" id="GO:0003700">
    <property type="term" value="F:DNA-binding transcription factor activity"/>
    <property type="evidence" value="ECO:0007669"/>
    <property type="project" value="InterPro"/>
</dbReference>
<dbReference type="GO" id="GO:0043565">
    <property type="term" value="F:sequence-specific DNA binding"/>
    <property type="evidence" value="ECO:0007669"/>
    <property type="project" value="InterPro"/>
</dbReference>
<dbReference type="InterPro" id="IPR014710">
    <property type="entry name" value="RmlC-like_jellyroll"/>
</dbReference>
<keyword evidence="2" id="KW-0238">DNA-binding</keyword>
<dbReference type="OrthoDB" id="1096411at2"/>
<dbReference type="Gene3D" id="1.10.10.60">
    <property type="entry name" value="Homeodomain-like"/>
    <property type="match status" value="1"/>
</dbReference>
<protein>
    <submittedName>
        <fullName evidence="5">Helix-turn-helix domain-containing protein</fullName>
    </submittedName>
</protein>
<dbReference type="Gene3D" id="2.60.120.10">
    <property type="entry name" value="Jelly Rolls"/>
    <property type="match status" value="1"/>
</dbReference>
<gene>
    <name evidence="5" type="ORF">D9O36_01120</name>
</gene>
<comment type="caution">
    <text evidence="5">The sequence shown here is derived from an EMBL/GenBank/DDBJ whole genome shotgun (WGS) entry which is preliminary data.</text>
</comment>
<dbReference type="InterPro" id="IPR018060">
    <property type="entry name" value="HTH_AraC"/>
</dbReference>
<dbReference type="PANTHER" id="PTHR43280:SF32">
    <property type="entry name" value="TRANSCRIPTIONAL REGULATORY PROTEIN"/>
    <property type="match status" value="1"/>
</dbReference>
<sequence>MQKQRQILIEIQNIKFNNETRPDLGFELVRLEQLLAREIEQDITQLHKVEFYQILIITEGTGKHTIDFTDYDYTANTILTIRKDQVHRFFENSESKGFLLIFTEDFLASLLSHKEVSRSHELFNEFLTSPKIAVDKEDFLSIESLIKDIELEYTKNYDEFSSGIIRNALHILVYRLFRIKVKQGITLSKHKYVADFIRFQHLVEERCFETKKTLDYANLMGCTPKTLNNVCKAIVDKSSKMIIDEILVTQIKRLLINTSMSITEIAYTSGFDEPTNMYKYFKKHTEATPEVFRQQH</sequence>
<evidence type="ECO:0000313" key="6">
    <source>
        <dbReference type="Proteomes" id="UP000540519"/>
    </source>
</evidence>
<reference evidence="5 6" key="1">
    <citation type="journal article" date="2019" name="Mar. Drugs">
        <title>Comparative Genomics and CAZyme Genome Repertoires of Marine Zobellia amurskyensis KMM 3526(T) and Zobellia laminariae KMM 3676(T).</title>
        <authorList>
            <person name="Chernysheva N."/>
            <person name="Bystritskaya E."/>
            <person name="Stenkova A."/>
            <person name="Golovkin I."/>
            <person name="Nedashkovskaya O."/>
            <person name="Isaeva M."/>
        </authorList>
    </citation>
    <scope>NUCLEOTIDE SEQUENCE [LARGE SCALE GENOMIC DNA]</scope>
    <source>
        <strain evidence="5 6">KMM 3526</strain>
    </source>
</reference>
<dbReference type="Proteomes" id="UP000540519">
    <property type="component" value="Unassembled WGS sequence"/>
</dbReference>